<sequence length="53" mass="5429">MLIEMGIELESVKQEIRNAKAVAISAISVIANARDLERAGTVDGAGCVTGVAS</sequence>
<dbReference type="EMBL" id="BAAALV010000005">
    <property type="protein sequence ID" value="GAA1918561.1"/>
    <property type="molecule type" value="Genomic_DNA"/>
</dbReference>
<reference evidence="2" key="1">
    <citation type="journal article" date="2019" name="Int. J. Syst. Evol. Microbiol.">
        <title>The Global Catalogue of Microorganisms (GCM) 10K type strain sequencing project: providing services to taxonomists for standard genome sequencing and annotation.</title>
        <authorList>
            <consortium name="The Broad Institute Genomics Platform"/>
            <consortium name="The Broad Institute Genome Sequencing Center for Infectious Disease"/>
            <person name="Wu L."/>
            <person name="Ma J."/>
        </authorList>
    </citation>
    <scope>NUCLEOTIDE SEQUENCE [LARGE SCALE GENOMIC DNA]</scope>
    <source>
        <strain evidence="2">JCM 13316</strain>
    </source>
</reference>
<accession>A0ABP5AQQ7</accession>
<dbReference type="Proteomes" id="UP001500784">
    <property type="component" value="Unassembled WGS sequence"/>
</dbReference>
<evidence type="ECO:0000313" key="1">
    <source>
        <dbReference type="EMBL" id="GAA1918561.1"/>
    </source>
</evidence>
<keyword evidence="2" id="KW-1185">Reference proteome</keyword>
<proteinExistence type="predicted"/>
<comment type="caution">
    <text evidence="1">The sequence shown here is derived from an EMBL/GenBank/DDBJ whole genome shotgun (WGS) entry which is preliminary data.</text>
</comment>
<name>A0ABP5AQQ7_9MICC</name>
<gene>
    <name evidence="1" type="ORF">GCM10009688_24490</name>
</gene>
<protein>
    <submittedName>
        <fullName evidence="1">Uncharacterized protein</fullName>
    </submittedName>
</protein>
<organism evidence="1 2">
    <name type="scientific">Arthrobacter gandavensis</name>
    <dbReference type="NCBI Taxonomy" id="169960"/>
    <lineage>
        <taxon>Bacteria</taxon>
        <taxon>Bacillati</taxon>
        <taxon>Actinomycetota</taxon>
        <taxon>Actinomycetes</taxon>
        <taxon>Micrococcales</taxon>
        <taxon>Micrococcaceae</taxon>
        <taxon>Arthrobacter</taxon>
    </lineage>
</organism>
<dbReference type="RefSeq" id="WP_170287797.1">
    <property type="nucleotide sequence ID" value="NZ_BAAALV010000005.1"/>
</dbReference>
<evidence type="ECO:0000313" key="2">
    <source>
        <dbReference type="Proteomes" id="UP001500784"/>
    </source>
</evidence>